<comment type="caution">
    <text evidence="1">The sequence shown here is derived from an EMBL/GenBank/DDBJ whole genome shotgun (WGS) entry which is preliminary data.</text>
</comment>
<proteinExistence type="predicted"/>
<evidence type="ECO:0000313" key="2">
    <source>
        <dbReference type="Proteomes" id="UP001549097"/>
    </source>
</evidence>
<reference evidence="1 2" key="1">
    <citation type="submission" date="2024-06" db="EMBL/GenBank/DDBJ databases">
        <title>Genomic Encyclopedia of Type Strains, Phase IV (KMG-IV): sequencing the most valuable type-strain genomes for metagenomic binning, comparative biology and taxonomic classification.</title>
        <authorList>
            <person name="Goeker M."/>
        </authorList>
    </citation>
    <scope>NUCLEOTIDE SEQUENCE [LARGE SCALE GENOMIC DNA]</scope>
    <source>
        <strain evidence="1 2">DSM 100124</strain>
    </source>
</reference>
<protein>
    <recommendedName>
        <fullName evidence="3">Transposase</fullName>
    </recommendedName>
</protein>
<keyword evidence="2" id="KW-1185">Reference proteome</keyword>
<evidence type="ECO:0008006" key="3">
    <source>
        <dbReference type="Google" id="ProtNLM"/>
    </source>
</evidence>
<gene>
    <name evidence="1" type="ORF">ABID52_001647</name>
</gene>
<organism evidence="1 2">
    <name type="scientific">Fictibacillus halophilus</name>
    <dbReference type="NCBI Taxonomy" id="1610490"/>
    <lineage>
        <taxon>Bacteria</taxon>
        <taxon>Bacillati</taxon>
        <taxon>Bacillota</taxon>
        <taxon>Bacilli</taxon>
        <taxon>Bacillales</taxon>
        <taxon>Fictibacillaceae</taxon>
        <taxon>Fictibacillus</taxon>
    </lineage>
</organism>
<dbReference type="Proteomes" id="UP001549097">
    <property type="component" value="Unassembled WGS sequence"/>
</dbReference>
<name>A0ABV2LHJ5_9BACL</name>
<accession>A0ABV2LHJ5</accession>
<dbReference type="EMBL" id="JBEPMP010000001">
    <property type="protein sequence ID" value="MET3728066.1"/>
    <property type="molecule type" value="Genomic_DNA"/>
</dbReference>
<evidence type="ECO:0000313" key="1">
    <source>
        <dbReference type="EMBL" id="MET3728066.1"/>
    </source>
</evidence>
<sequence length="33" mass="3963">MYQVIMNIKKRSDLMIYDTFVQGVLYARPSDCY</sequence>